<dbReference type="GO" id="GO:0008237">
    <property type="term" value="F:metallopeptidase activity"/>
    <property type="evidence" value="ECO:0007669"/>
    <property type="project" value="TreeGrafter"/>
</dbReference>
<feature type="region of interest" description="Disordered" evidence="1">
    <location>
        <begin position="174"/>
        <end position="212"/>
    </location>
</feature>
<dbReference type="Proteomes" id="UP000008064">
    <property type="component" value="Unassembled WGS sequence"/>
</dbReference>
<dbReference type="PANTHER" id="PTHR46622">
    <property type="entry name" value="DNA-DEPENDENT METALLOPROTEASE WSS1"/>
    <property type="match status" value="1"/>
</dbReference>
<dbReference type="InterPro" id="IPR013536">
    <property type="entry name" value="WLM_dom"/>
</dbReference>
<proteinExistence type="predicted"/>
<dbReference type="Pfam" id="PF08325">
    <property type="entry name" value="WLM"/>
    <property type="match status" value="1"/>
</dbReference>
<evidence type="ECO:0000256" key="1">
    <source>
        <dbReference type="SAM" id="MobiDB-lite"/>
    </source>
</evidence>
<dbReference type="GO" id="GO:0005634">
    <property type="term" value="C:nucleus"/>
    <property type="evidence" value="ECO:0007669"/>
    <property type="project" value="TreeGrafter"/>
</dbReference>
<name>F8NXS3_SERL9</name>
<dbReference type="PROSITE" id="PS51397">
    <property type="entry name" value="WLM"/>
    <property type="match status" value="1"/>
</dbReference>
<accession>F8NXS3</accession>
<dbReference type="Gene3D" id="3.30.2010.10">
    <property type="entry name" value="Metalloproteases ('zincins'), catalytic domain"/>
    <property type="match status" value="1"/>
</dbReference>
<feature type="compositionally biased region" description="Basic and acidic residues" evidence="1">
    <location>
        <begin position="384"/>
        <end position="396"/>
    </location>
</feature>
<protein>
    <recommendedName>
        <fullName evidence="2">WLM domain-containing protein</fullName>
    </recommendedName>
</protein>
<organism>
    <name type="scientific">Serpula lacrymans var. lacrymans (strain S7.9)</name>
    <name type="common">Dry rot fungus</name>
    <dbReference type="NCBI Taxonomy" id="578457"/>
    <lineage>
        <taxon>Eukaryota</taxon>
        <taxon>Fungi</taxon>
        <taxon>Dikarya</taxon>
        <taxon>Basidiomycota</taxon>
        <taxon>Agaricomycotina</taxon>
        <taxon>Agaricomycetes</taxon>
        <taxon>Agaricomycetidae</taxon>
        <taxon>Boletales</taxon>
        <taxon>Coniophorineae</taxon>
        <taxon>Serpulaceae</taxon>
        <taxon>Serpula</taxon>
    </lineage>
</organism>
<feature type="compositionally biased region" description="Basic residues" evidence="1">
    <location>
        <begin position="174"/>
        <end position="187"/>
    </location>
</feature>
<dbReference type="GeneID" id="18815006"/>
<feature type="region of interest" description="Disordered" evidence="1">
    <location>
        <begin position="378"/>
        <end position="401"/>
    </location>
</feature>
<feature type="region of interest" description="Disordered" evidence="1">
    <location>
        <begin position="260"/>
        <end position="295"/>
    </location>
</feature>
<dbReference type="OrthoDB" id="447842at2759"/>
<gene>
    <name evidence="3" type="ORF">SERLADRAFT_438353</name>
</gene>
<dbReference type="HOGENOM" id="CLU_040077_0_0_1"/>
<sequence>MVHVRLNERETNPNPYINFISVLPVSDTRPQEEARQLMRALAAQIKPVMKGHGFSINSFEEYEYNRVFAGRNWNNGETVELVLRGVNGLLLPTHWLISTLCHELAHIQHMNHGPAFQALWKQLRNEVRNLQVKGYYGDGYWSAGTRLVDSARVDGHGPESGDFPEYMCGGAHARARPASLRRRRPYKKAGPGNHTGAQTAKQRKPGSRITAQGAFTGDGVALANDANGEQKNVGVGFRKKAASKRAREERAHAAEKRIRQLCGSGSGSLPSKDEEQTIDLDTDTEDDGSAETDQDRRRIMAETMGGQDLDNMKSQNHNFYADFKLPSRAMDCAKVDSRSLGSCDVKFISNGSGSTDGNSAAGPSVRKQQSIIDLTTNDLTGNAKESRKHEAEEFRPSKRAKPSHTLHFFLAEDERPNSSRGHREMVDSELRLRKNETSGLIAAASSHGLGGRDGDKCSRETDRGYWPCLGSRHNDAEHLACSACSTPRGDETWK</sequence>
<dbReference type="KEGG" id="sla:SERLADRAFT_438353"/>
<dbReference type="InterPro" id="IPR053000">
    <property type="entry name" value="WSS1-like_metalloprotease"/>
</dbReference>
<evidence type="ECO:0000313" key="3">
    <source>
        <dbReference type="EMBL" id="EGO24739.1"/>
    </source>
</evidence>
<dbReference type="EMBL" id="GL945434">
    <property type="protein sequence ID" value="EGO24739.1"/>
    <property type="molecule type" value="Genomic_DNA"/>
</dbReference>
<reference evidence="3" key="1">
    <citation type="submission" date="2011-04" db="EMBL/GenBank/DDBJ databases">
        <title>Evolution of plant cell wall degrading machinery underlies the functional diversity of forest fungi.</title>
        <authorList>
            <consortium name="US DOE Joint Genome Institute (JGI-PGF)"/>
            <person name="Eastwood D.C."/>
            <person name="Floudas D."/>
            <person name="Binder M."/>
            <person name="Majcherczyk A."/>
            <person name="Schneider P."/>
            <person name="Aerts A."/>
            <person name="Asiegbu F.O."/>
            <person name="Baker S.E."/>
            <person name="Barry K."/>
            <person name="Bendiksby M."/>
            <person name="Blumentritt M."/>
            <person name="Coutinho P.M."/>
            <person name="Cullen D."/>
            <person name="Cullen D."/>
            <person name="Gathman A."/>
            <person name="Goodell B."/>
            <person name="Henrissat B."/>
            <person name="Ihrmark K."/>
            <person name="Kauserud H."/>
            <person name="Kohler A."/>
            <person name="LaButti K."/>
            <person name="Lapidus A."/>
            <person name="Lavin J.L."/>
            <person name="Lee Y.-H."/>
            <person name="Lindquist E."/>
            <person name="Lilly W."/>
            <person name="Lucas S."/>
            <person name="Morin E."/>
            <person name="Murat C."/>
            <person name="Oguiza J.A."/>
            <person name="Park J."/>
            <person name="Pisabarro A.G."/>
            <person name="Riley R."/>
            <person name="Rosling A."/>
            <person name="Salamov A."/>
            <person name="Schmidt O."/>
            <person name="Schmutz J."/>
            <person name="Skrede I."/>
            <person name="Stenlid J."/>
            <person name="Wiebenga A."/>
            <person name="Xie X."/>
            <person name="Kues U."/>
            <person name="Hibbett D.S."/>
            <person name="Hoffmeister D."/>
            <person name="Hogberg N."/>
            <person name="Martin F."/>
            <person name="Grigoriev I.V."/>
            <person name="Watkinson S.C."/>
        </authorList>
    </citation>
    <scope>NUCLEOTIDE SEQUENCE</scope>
    <source>
        <strain evidence="3">S7.9</strain>
    </source>
</reference>
<feature type="domain" description="WLM" evidence="2">
    <location>
        <begin position="8"/>
        <end position="259"/>
    </location>
</feature>
<evidence type="ECO:0000259" key="2">
    <source>
        <dbReference type="PROSITE" id="PS51397"/>
    </source>
</evidence>
<dbReference type="RefSeq" id="XP_007318758.1">
    <property type="nucleotide sequence ID" value="XM_007318696.1"/>
</dbReference>
<dbReference type="GO" id="GO:0006281">
    <property type="term" value="P:DNA repair"/>
    <property type="evidence" value="ECO:0007669"/>
    <property type="project" value="TreeGrafter"/>
</dbReference>
<dbReference type="PANTHER" id="PTHR46622:SF1">
    <property type="entry name" value="DNA-DEPENDENT METALLOPROTEASE WSS1"/>
    <property type="match status" value="1"/>
</dbReference>
<dbReference type="AlphaFoldDB" id="F8NXS3"/>
<feature type="compositionally biased region" description="Acidic residues" evidence="1">
    <location>
        <begin position="276"/>
        <end position="292"/>
    </location>
</feature>